<dbReference type="PANTHER" id="PTHR10380">
    <property type="entry name" value="CUTICLE PROTEIN"/>
    <property type="match status" value="1"/>
</dbReference>
<accession>A0A9J6HAD2</accession>
<dbReference type="EMBL" id="JABSTR010001953">
    <property type="protein sequence ID" value="KAH9384268.1"/>
    <property type="molecule type" value="Genomic_DNA"/>
</dbReference>
<evidence type="ECO:0000256" key="1">
    <source>
        <dbReference type="ARBA" id="ARBA00022460"/>
    </source>
</evidence>
<dbReference type="Gene3D" id="3.10.50.10">
    <property type="match status" value="1"/>
</dbReference>
<evidence type="ECO:0000256" key="2">
    <source>
        <dbReference type="PROSITE-ProRule" id="PRU00497"/>
    </source>
</evidence>
<dbReference type="GO" id="GO:0008010">
    <property type="term" value="F:structural constituent of chitin-based larval cuticle"/>
    <property type="evidence" value="ECO:0007669"/>
    <property type="project" value="TreeGrafter"/>
</dbReference>
<dbReference type="InterPro" id="IPR029070">
    <property type="entry name" value="Chitinase_insertion_sf"/>
</dbReference>
<proteinExistence type="predicted"/>
<evidence type="ECO:0000313" key="3">
    <source>
        <dbReference type="EMBL" id="KAH9384268.1"/>
    </source>
</evidence>
<dbReference type="AlphaFoldDB" id="A0A9J6HAD2"/>
<organism evidence="3 4">
    <name type="scientific">Haemaphysalis longicornis</name>
    <name type="common">Bush tick</name>
    <dbReference type="NCBI Taxonomy" id="44386"/>
    <lineage>
        <taxon>Eukaryota</taxon>
        <taxon>Metazoa</taxon>
        <taxon>Ecdysozoa</taxon>
        <taxon>Arthropoda</taxon>
        <taxon>Chelicerata</taxon>
        <taxon>Arachnida</taxon>
        <taxon>Acari</taxon>
        <taxon>Parasitiformes</taxon>
        <taxon>Ixodida</taxon>
        <taxon>Ixodoidea</taxon>
        <taxon>Ixodidae</taxon>
        <taxon>Haemaphysalinae</taxon>
        <taxon>Haemaphysalis</taxon>
    </lineage>
</organism>
<dbReference type="OrthoDB" id="6430831at2759"/>
<dbReference type="PANTHER" id="PTHR10380:SF173">
    <property type="entry name" value="CUTICULAR PROTEIN 47EF, ISOFORM C-RELATED"/>
    <property type="match status" value="1"/>
</dbReference>
<evidence type="ECO:0000313" key="4">
    <source>
        <dbReference type="Proteomes" id="UP000821853"/>
    </source>
</evidence>
<keyword evidence="4" id="KW-1185">Reference proteome</keyword>
<name>A0A9J6HAD2_HAELO</name>
<evidence type="ECO:0008006" key="5">
    <source>
        <dbReference type="Google" id="ProtNLM"/>
    </source>
</evidence>
<keyword evidence="1 2" id="KW-0193">Cuticle</keyword>
<dbReference type="PROSITE" id="PS51155">
    <property type="entry name" value="CHIT_BIND_RR_2"/>
    <property type="match status" value="1"/>
</dbReference>
<gene>
    <name evidence="3" type="ORF">HPB48_026261</name>
</gene>
<dbReference type="InterPro" id="IPR050468">
    <property type="entry name" value="Cuticle_Struct_Prot"/>
</dbReference>
<dbReference type="GO" id="GO:0062129">
    <property type="term" value="C:chitin-based extracellular matrix"/>
    <property type="evidence" value="ECO:0007669"/>
    <property type="project" value="TreeGrafter"/>
</dbReference>
<dbReference type="Proteomes" id="UP000821853">
    <property type="component" value="Unassembled WGS sequence"/>
</dbReference>
<protein>
    <recommendedName>
        <fullName evidence="5">Cuticle protein</fullName>
    </recommendedName>
</protein>
<sequence>MQPPQPYSFGYDNVDEFGTKAFHKEQGDATNAKTGTYGYRDASGVFRNVKYVADAGGFRAKIDTNEPGTLPGATGDAVYNSNPLPAGRSAPFTAASTYGFGYGGKGSWSG</sequence>
<dbReference type="InterPro" id="IPR000618">
    <property type="entry name" value="Insect_cuticle"/>
</dbReference>
<dbReference type="VEuPathDB" id="VectorBase:HLOH_054679"/>
<comment type="caution">
    <text evidence="3">The sequence shown here is derived from an EMBL/GenBank/DDBJ whole genome shotgun (WGS) entry which is preliminary data.</text>
</comment>
<reference evidence="3 4" key="1">
    <citation type="journal article" date="2020" name="Cell">
        <title>Large-Scale Comparative Analyses of Tick Genomes Elucidate Their Genetic Diversity and Vector Capacities.</title>
        <authorList>
            <consortium name="Tick Genome and Microbiome Consortium (TIGMIC)"/>
            <person name="Jia N."/>
            <person name="Wang J."/>
            <person name="Shi W."/>
            <person name="Du L."/>
            <person name="Sun Y."/>
            <person name="Zhan W."/>
            <person name="Jiang J.F."/>
            <person name="Wang Q."/>
            <person name="Zhang B."/>
            <person name="Ji P."/>
            <person name="Bell-Sakyi L."/>
            <person name="Cui X.M."/>
            <person name="Yuan T.T."/>
            <person name="Jiang B.G."/>
            <person name="Yang W.F."/>
            <person name="Lam T.T."/>
            <person name="Chang Q.C."/>
            <person name="Ding S.J."/>
            <person name="Wang X.J."/>
            <person name="Zhu J.G."/>
            <person name="Ruan X.D."/>
            <person name="Zhao L."/>
            <person name="Wei J.T."/>
            <person name="Ye R.Z."/>
            <person name="Que T.C."/>
            <person name="Du C.H."/>
            <person name="Zhou Y.H."/>
            <person name="Cheng J.X."/>
            <person name="Dai P.F."/>
            <person name="Guo W.B."/>
            <person name="Han X.H."/>
            <person name="Huang E.J."/>
            <person name="Li L.F."/>
            <person name="Wei W."/>
            <person name="Gao Y.C."/>
            <person name="Liu J.Z."/>
            <person name="Shao H.Z."/>
            <person name="Wang X."/>
            <person name="Wang C.C."/>
            <person name="Yang T.C."/>
            <person name="Huo Q.B."/>
            <person name="Li W."/>
            <person name="Chen H.Y."/>
            <person name="Chen S.E."/>
            <person name="Zhou L.G."/>
            <person name="Ni X.B."/>
            <person name="Tian J.H."/>
            <person name="Sheng Y."/>
            <person name="Liu T."/>
            <person name="Pan Y.S."/>
            <person name="Xia L.Y."/>
            <person name="Li J."/>
            <person name="Zhao F."/>
            <person name="Cao W.C."/>
        </authorList>
    </citation>
    <scope>NUCLEOTIDE SEQUENCE [LARGE SCALE GENOMIC DNA]</scope>
    <source>
        <strain evidence="3">HaeL-2018</strain>
    </source>
</reference>
<dbReference type="Pfam" id="PF00379">
    <property type="entry name" value="Chitin_bind_4"/>
    <property type="match status" value="1"/>
</dbReference>